<evidence type="ECO:0000256" key="1">
    <source>
        <dbReference type="ARBA" id="ARBA00008791"/>
    </source>
</evidence>
<dbReference type="InterPro" id="IPR051688">
    <property type="entry name" value="USP_A"/>
</dbReference>
<dbReference type="PRINTS" id="PR01438">
    <property type="entry name" value="UNVRSLSTRESS"/>
</dbReference>
<feature type="region of interest" description="Disordered" evidence="2">
    <location>
        <begin position="298"/>
        <end position="318"/>
    </location>
</feature>
<dbReference type="RefSeq" id="WP_250927519.1">
    <property type="nucleotide sequence ID" value="NZ_JAMQBK010000014.1"/>
</dbReference>
<dbReference type="SUPFAM" id="SSF52402">
    <property type="entry name" value="Adenine nucleotide alpha hydrolases-like"/>
    <property type="match status" value="2"/>
</dbReference>
<reference evidence="4 5" key="1">
    <citation type="journal article" date="2022" name="Syst. Appl. Microbiol.">
        <title>Rhodopirellula aestuarii sp. nov., a novel member of the genus Rhodopirellula isolated from brackish sediments collected in the Tagus River estuary, Portugal.</title>
        <authorList>
            <person name="Vitorino I.R."/>
            <person name="Klimek D."/>
            <person name="Calusinska M."/>
            <person name="Lobo-da-Cunha A."/>
            <person name="Vasconcelos V."/>
            <person name="Lage O.M."/>
        </authorList>
    </citation>
    <scope>NUCLEOTIDE SEQUENCE [LARGE SCALE GENOMIC DNA]</scope>
    <source>
        <strain evidence="4 5">ICT_H3.1</strain>
    </source>
</reference>
<dbReference type="InterPro" id="IPR006016">
    <property type="entry name" value="UspA"/>
</dbReference>
<sequence>MRVLLANDASKHSHAAAEYLLAMPFRKPIDLDIVSTVTPPVMMDNASDALSDDLAEFINQECASAKARVEKTADELSGPVHSVHTHIPVGLPAFELLRLADETDTDLIVLGAVGHSALRRVLLGSVSDYVATHSAVSTLVVRPSRDSDIPPNLDKIVIALSGSPEDHRMVDWLRQLHLHPSVEVHLVRVLRLDTFYRQDIRQKASKFWNGFVDQAQAQILDLETQVQAMGLTTETHLVESDHVGDALINYAEAHGSDLLITGDSDSGILTRVFIGSTSRYVLRHAECSVLVVRDKEDRARDKERTVSETQQTAGSTAQ</sequence>
<dbReference type="Gene3D" id="3.40.50.620">
    <property type="entry name" value="HUPs"/>
    <property type="match status" value="2"/>
</dbReference>
<evidence type="ECO:0000259" key="3">
    <source>
        <dbReference type="Pfam" id="PF00582"/>
    </source>
</evidence>
<keyword evidence="5" id="KW-1185">Reference proteome</keyword>
<feature type="domain" description="UspA" evidence="3">
    <location>
        <begin position="2"/>
        <end position="142"/>
    </location>
</feature>
<dbReference type="InterPro" id="IPR006015">
    <property type="entry name" value="Universal_stress_UspA"/>
</dbReference>
<comment type="caution">
    <text evidence="4">The sequence shown here is derived from an EMBL/GenBank/DDBJ whole genome shotgun (WGS) entry which is preliminary data.</text>
</comment>
<evidence type="ECO:0000313" key="5">
    <source>
        <dbReference type="Proteomes" id="UP001202961"/>
    </source>
</evidence>
<feature type="domain" description="UspA" evidence="3">
    <location>
        <begin position="154"/>
        <end position="293"/>
    </location>
</feature>
<dbReference type="Proteomes" id="UP001202961">
    <property type="component" value="Unassembled WGS sequence"/>
</dbReference>
<dbReference type="Pfam" id="PF00582">
    <property type="entry name" value="Usp"/>
    <property type="match status" value="2"/>
</dbReference>
<dbReference type="PANTHER" id="PTHR43010:SF1">
    <property type="entry name" value="USPA DOMAIN-CONTAINING PROTEIN"/>
    <property type="match status" value="1"/>
</dbReference>
<feature type="compositionally biased region" description="Polar residues" evidence="2">
    <location>
        <begin position="307"/>
        <end position="318"/>
    </location>
</feature>
<comment type="similarity">
    <text evidence="1">Belongs to the universal stress protein A family.</text>
</comment>
<gene>
    <name evidence="4" type="ORF">NB063_04355</name>
</gene>
<name>A0ABT0TZN7_9BACT</name>
<accession>A0ABT0TZN7</accession>
<evidence type="ECO:0000313" key="4">
    <source>
        <dbReference type="EMBL" id="MCM2369849.1"/>
    </source>
</evidence>
<organism evidence="4 5">
    <name type="scientific">Aporhodopirellula aestuarii</name>
    <dbReference type="NCBI Taxonomy" id="2950107"/>
    <lineage>
        <taxon>Bacteria</taxon>
        <taxon>Pseudomonadati</taxon>
        <taxon>Planctomycetota</taxon>
        <taxon>Planctomycetia</taxon>
        <taxon>Pirellulales</taxon>
        <taxon>Pirellulaceae</taxon>
        <taxon>Aporhodopirellula</taxon>
    </lineage>
</organism>
<evidence type="ECO:0000256" key="2">
    <source>
        <dbReference type="SAM" id="MobiDB-lite"/>
    </source>
</evidence>
<dbReference type="PANTHER" id="PTHR43010">
    <property type="entry name" value="UNIVERSAL STRESS PROTEIN SLR1230"/>
    <property type="match status" value="1"/>
</dbReference>
<dbReference type="CDD" id="cd00293">
    <property type="entry name" value="USP-like"/>
    <property type="match status" value="2"/>
</dbReference>
<dbReference type="EMBL" id="JAMQBK010000014">
    <property type="protein sequence ID" value="MCM2369849.1"/>
    <property type="molecule type" value="Genomic_DNA"/>
</dbReference>
<proteinExistence type="inferred from homology"/>
<dbReference type="InterPro" id="IPR014729">
    <property type="entry name" value="Rossmann-like_a/b/a_fold"/>
</dbReference>
<protein>
    <submittedName>
        <fullName evidence="4">Universal stress protein</fullName>
    </submittedName>
</protein>